<keyword evidence="1" id="KW-0479">Metal-binding</keyword>
<accession>A0A1I7Z909</accession>
<feature type="domain" description="C2H2-type" evidence="5">
    <location>
        <begin position="224"/>
        <end position="249"/>
    </location>
</feature>
<name>A0A1I7Z909_9BILA</name>
<feature type="domain" description="C2H2-type" evidence="5">
    <location>
        <begin position="332"/>
        <end position="356"/>
    </location>
</feature>
<feature type="region of interest" description="Disordered" evidence="4">
    <location>
        <begin position="91"/>
        <end position="112"/>
    </location>
</feature>
<sequence>MACIPEAMYPKYVVCGRNMKPMVCEATPSGSGHSAEAEALVYNFVKRKKPGLLLEMFGKDRCQELEKRDHLYDRNSLISMLKEVEGRLPVVKEDASQNEEQKNNSNARVKENGRYDISSRDFAPFQTNNEAIPGKNKVRITPELAVFNYFHERQQGEALKLLFNEEKREDYGRKVESMGIWMPPKENRQTQEIWKCELCKKEIKGHGGRTNLLNHLGSHENIPCPCIIEGCDAILRRLPSLLSHLKNKHVLLVASLNAKQYYAVQDITKQFRKKAETFRDKYFPPEAFIGFDRKMQNTAKNLQDSKCKECRENVKSATTRRTHVAGHLKLSYECVFEGCKFKAEPNTLAGHFHNKHSTKVGDLNEEQLFKHKQIKLDFGKIMRKEVPNYFGYKSEVPGELLF</sequence>
<dbReference type="WBParaSite" id="L893_g24067.t1">
    <property type="protein sequence ID" value="L893_g24067.t1"/>
    <property type="gene ID" value="L893_g24067"/>
</dbReference>
<evidence type="ECO:0000256" key="1">
    <source>
        <dbReference type="ARBA" id="ARBA00022723"/>
    </source>
</evidence>
<dbReference type="GO" id="GO:0003677">
    <property type="term" value="F:DNA binding"/>
    <property type="evidence" value="ECO:0007669"/>
    <property type="project" value="InterPro"/>
</dbReference>
<protein>
    <submittedName>
        <fullName evidence="7">C2H2-type domain-containing protein</fullName>
    </submittedName>
</protein>
<dbReference type="Proteomes" id="UP000095287">
    <property type="component" value="Unplaced"/>
</dbReference>
<feature type="domain" description="C2H2-type" evidence="5">
    <location>
        <begin position="305"/>
        <end position="327"/>
    </location>
</feature>
<evidence type="ECO:0000313" key="6">
    <source>
        <dbReference type="Proteomes" id="UP000095287"/>
    </source>
</evidence>
<evidence type="ECO:0000256" key="2">
    <source>
        <dbReference type="ARBA" id="ARBA00022771"/>
    </source>
</evidence>
<proteinExistence type="predicted"/>
<evidence type="ECO:0000313" key="7">
    <source>
        <dbReference type="WBParaSite" id="L893_g24067.t1"/>
    </source>
</evidence>
<dbReference type="InterPro" id="IPR003656">
    <property type="entry name" value="Znf_BED"/>
</dbReference>
<reference evidence="7" key="1">
    <citation type="submission" date="2016-11" db="UniProtKB">
        <authorList>
            <consortium name="WormBaseParasite"/>
        </authorList>
    </citation>
    <scope>IDENTIFICATION</scope>
</reference>
<dbReference type="Pfam" id="PF02892">
    <property type="entry name" value="zf-BED"/>
    <property type="match status" value="1"/>
</dbReference>
<keyword evidence="2" id="KW-0863">Zinc-finger</keyword>
<feature type="domain" description="C2H2-type" evidence="5">
    <location>
        <begin position="194"/>
        <end position="219"/>
    </location>
</feature>
<keyword evidence="3" id="KW-0862">Zinc</keyword>
<evidence type="ECO:0000259" key="5">
    <source>
        <dbReference type="SMART" id="SM00355"/>
    </source>
</evidence>
<dbReference type="InterPro" id="IPR013087">
    <property type="entry name" value="Znf_C2H2_type"/>
</dbReference>
<dbReference type="SMART" id="SM00355">
    <property type="entry name" value="ZnF_C2H2"/>
    <property type="match status" value="4"/>
</dbReference>
<dbReference type="AlphaFoldDB" id="A0A1I7Z909"/>
<evidence type="ECO:0000256" key="3">
    <source>
        <dbReference type="ARBA" id="ARBA00022833"/>
    </source>
</evidence>
<keyword evidence="6" id="KW-1185">Reference proteome</keyword>
<evidence type="ECO:0000256" key="4">
    <source>
        <dbReference type="SAM" id="MobiDB-lite"/>
    </source>
</evidence>
<dbReference type="GO" id="GO:0008270">
    <property type="term" value="F:zinc ion binding"/>
    <property type="evidence" value="ECO:0007669"/>
    <property type="project" value="UniProtKB-KW"/>
</dbReference>
<organism evidence="6 7">
    <name type="scientific">Steinernema glaseri</name>
    <dbReference type="NCBI Taxonomy" id="37863"/>
    <lineage>
        <taxon>Eukaryota</taxon>
        <taxon>Metazoa</taxon>
        <taxon>Ecdysozoa</taxon>
        <taxon>Nematoda</taxon>
        <taxon>Chromadorea</taxon>
        <taxon>Rhabditida</taxon>
        <taxon>Tylenchina</taxon>
        <taxon>Panagrolaimomorpha</taxon>
        <taxon>Strongyloidoidea</taxon>
        <taxon>Steinernematidae</taxon>
        <taxon>Steinernema</taxon>
    </lineage>
</organism>